<reference evidence="7 8" key="1">
    <citation type="submission" date="2019-06" db="EMBL/GenBank/DDBJ databases">
        <title>Draft genome sequence of the filamentous fungus Phialemoniopsis curvata isolated from diesel fuel.</title>
        <authorList>
            <person name="Varaljay V.A."/>
            <person name="Lyon W.J."/>
            <person name="Crouch A.L."/>
            <person name="Drake C.E."/>
            <person name="Hollomon J.M."/>
            <person name="Nadeau L.J."/>
            <person name="Nunn H.S."/>
            <person name="Stevenson B.S."/>
            <person name="Bojanowski C.L."/>
            <person name="Crookes-Goodson W.J."/>
        </authorList>
    </citation>
    <scope>NUCLEOTIDE SEQUENCE [LARGE SCALE GENOMIC DNA]</scope>
    <source>
        <strain evidence="7 8">D216</strain>
    </source>
</reference>
<dbReference type="HAMAP" id="MF_00261">
    <property type="entry name" value="RNApol_arch_Rpo11"/>
    <property type="match status" value="1"/>
</dbReference>
<dbReference type="InterPro" id="IPR009025">
    <property type="entry name" value="RBP11-like_dimer"/>
</dbReference>
<keyword evidence="8" id="KW-1185">Reference proteome</keyword>
<gene>
    <name evidence="7" type="ORF">E0L32_010927</name>
</gene>
<dbReference type="GeneID" id="41978374"/>
<evidence type="ECO:0000256" key="3">
    <source>
        <dbReference type="ARBA" id="ARBA00023163"/>
    </source>
</evidence>
<evidence type="ECO:0000259" key="6">
    <source>
        <dbReference type="Pfam" id="PF13656"/>
    </source>
</evidence>
<protein>
    <recommendedName>
        <fullName evidence="6">DNA-directed RNA polymerase RBP11-like dimerisation domain-containing protein</fullName>
    </recommendedName>
</protein>
<dbReference type="PANTHER" id="PTHR13946">
    <property type="entry name" value="DNA-DIRECTED RNA POLYMERASE I,II,III"/>
    <property type="match status" value="1"/>
</dbReference>
<dbReference type="RefSeq" id="XP_030988837.1">
    <property type="nucleotide sequence ID" value="XM_031133599.1"/>
</dbReference>
<dbReference type="PANTHER" id="PTHR13946:SF16">
    <property type="entry name" value="DNA-DIRECTED RNA POLYMERASE II SUBUNIT RPB11"/>
    <property type="match status" value="1"/>
</dbReference>
<sequence>MEAPPTNLESPLYRLSTSFQRVAAAFFASSSLCFFVGKMNAPDRFELFLLGEGEKKITETPFTAMSNTSDFLFKKEDHTLGNLITEYLKQSRHILMAGYKVAHPNVPEVFIRIQTDGTITPKEALVDACKDLISSFGHLGREFTREHELRRMVAAGEQQQGANGGI</sequence>
<dbReference type="GO" id="GO:0003899">
    <property type="term" value="F:DNA-directed RNA polymerase activity"/>
    <property type="evidence" value="ECO:0007669"/>
    <property type="project" value="InterPro"/>
</dbReference>
<evidence type="ECO:0000256" key="1">
    <source>
        <dbReference type="ARBA" id="ARBA00004123"/>
    </source>
</evidence>
<comment type="caution">
    <text evidence="7">The sequence shown here is derived from an EMBL/GenBank/DDBJ whole genome shotgun (WGS) entry which is preliminary data.</text>
</comment>
<dbReference type="STRING" id="1093900.A0A507AL40"/>
<comment type="subcellular location">
    <subcellularLocation>
        <location evidence="1">Nucleus</location>
    </subcellularLocation>
</comment>
<dbReference type="CDD" id="cd06926">
    <property type="entry name" value="RNAP_II_RPB11"/>
    <property type="match status" value="1"/>
</dbReference>
<keyword evidence="2" id="KW-0240">DNA-directed RNA polymerase</keyword>
<organism evidence="7 8">
    <name type="scientific">Thyridium curvatum</name>
    <dbReference type="NCBI Taxonomy" id="1093900"/>
    <lineage>
        <taxon>Eukaryota</taxon>
        <taxon>Fungi</taxon>
        <taxon>Dikarya</taxon>
        <taxon>Ascomycota</taxon>
        <taxon>Pezizomycotina</taxon>
        <taxon>Sordariomycetes</taxon>
        <taxon>Sordariomycetidae</taxon>
        <taxon>Thyridiales</taxon>
        <taxon>Thyridiaceae</taxon>
        <taxon>Thyridium</taxon>
    </lineage>
</organism>
<keyword evidence="4" id="KW-0539">Nucleus</keyword>
<evidence type="ECO:0000313" key="7">
    <source>
        <dbReference type="EMBL" id="TPX07126.1"/>
    </source>
</evidence>
<dbReference type="OrthoDB" id="10248581at2759"/>
<evidence type="ECO:0000256" key="2">
    <source>
        <dbReference type="ARBA" id="ARBA00022478"/>
    </source>
</evidence>
<dbReference type="GO" id="GO:0006366">
    <property type="term" value="P:transcription by RNA polymerase II"/>
    <property type="evidence" value="ECO:0007669"/>
    <property type="project" value="InterPro"/>
</dbReference>
<evidence type="ECO:0000256" key="4">
    <source>
        <dbReference type="ARBA" id="ARBA00023242"/>
    </source>
</evidence>
<comment type="similarity">
    <text evidence="5">Belongs to the archaeal Rpo11/eukaryotic RPB11/RPC19 RNA polymerase subunit family.</text>
</comment>
<dbReference type="Pfam" id="PF13656">
    <property type="entry name" value="RNA_pol_L_2"/>
    <property type="match status" value="1"/>
</dbReference>
<dbReference type="EMBL" id="SKBQ01000094">
    <property type="protein sequence ID" value="TPX07126.1"/>
    <property type="molecule type" value="Genomic_DNA"/>
</dbReference>
<evidence type="ECO:0000256" key="5">
    <source>
        <dbReference type="ARBA" id="ARBA00025751"/>
    </source>
</evidence>
<dbReference type="InParanoid" id="A0A507AL40"/>
<dbReference type="InterPro" id="IPR036603">
    <property type="entry name" value="RBP11-like"/>
</dbReference>
<dbReference type="FunCoup" id="A0A507AL40">
    <property type="interactions" value="510"/>
</dbReference>
<accession>A0A507AL40</accession>
<dbReference type="AlphaFoldDB" id="A0A507AL40"/>
<dbReference type="InterPro" id="IPR022905">
    <property type="entry name" value="Rpo11-like"/>
</dbReference>
<evidence type="ECO:0000313" key="8">
    <source>
        <dbReference type="Proteomes" id="UP000319257"/>
    </source>
</evidence>
<keyword evidence="3" id="KW-0804">Transcription</keyword>
<dbReference type="GO" id="GO:0005665">
    <property type="term" value="C:RNA polymerase II, core complex"/>
    <property type="evidence" value="ECO:0007669"/>
    <property type="project" value="InterPro"/>
</dbReference>
<proteinExistence type="inferred from homology"/>
<dbReference type="InterPro" id="IPR037685">
    <property type="entry name" value="RBP11"/>
</dbReference>
<dbReference type="Proteomes" id="UP000319257">
    <property type="component" value="Unassembled WGS sequence"/>
</dbReference>
<dbReference type="GO" id="GO:0046983">
    <property type="term" value="F:protein dimerization activity"/>
    <property type="evidence" value="ECO:0007669"/>
    <property type="project" value="InterPro"/>
</dbReference>
<name>A0A507AL40_9PEZI</name>
<feature type="domain" description="DNA-directed RNA polymerase RBP11-like dimerisation" evidence="6">
    <location>
        <begin position="69"/>
        <end position="140"/>
    </location>
</feature>
<dbReference type="SUPFAM" id="SSF55257">
    <property type="entry name" value="RBP11-like subunits of RNA polymerase"/>
    <property type="match status" value="1"/>
</dbReference>
<dbReference type="Gene3D" id="3.30.1360.10">
    <property type="entry name" value="RNA polymerase, RBP11-like subunit"/>
    <property type="match status" value="1"/>
</dbReference>